<organism evidence="2 3">
    <name type="scientific">Rhizoctonia solani</name>
    <dbReference type="NCBI Taxonomy" id="456999"/>
    <lineage>
        <taxon>Eukaryota</taxon>
        <taxon>Fungi</taxon>
        <taxon>Dikarya</taxon>
        <taxon>Basidiomycota</taxon>
        <taxon>Agaricomycotina</taxon>
        <taxon>Agaricomycetes</taxon>
        <taxon>Cantharellales</taxon>
        <taxon>Ceratobasidiaceae</taxon>
        <taxon>Rhizoctonia</taxon>
    </lineage>
</organism>
<feature type="region of interest" description="Disordered" evidence="1">
    <location>
        <begin position="236"/>
        <end position="311"/>
    </location>
</feature>
<protein>
    <submittedName>
        <fullName evidence="2">Uncharacterized protein</fullName>
    </submittedName>
</protein>
<reference evidence="2" key="1">
    <citation type="submission" date="2021-01" db="EMBL/GenBank/DDBJ databases">
        <authorList>
            <person name="Kaushik A."/>
        </authorList>
    </citation>
    <scope>NUCLEOTIDE SEQUENCE</scope>
    <source>
        <strain evidence="2">AG6-10EEA</strain>
    </source>
</reference>
<dbReference type="AlphaFoldDB" id="A0A8H2XY13"/>
<feature type="compositionally biased region" description="Polar residues" evidence="1">
    <location>
        <begin position="282"/>
        <end position="295"/>
    </location>
</feature>
<comment type="caution">
    <text evidence="2">The sequence shown here is derived from an EMBL/GenBank/DDBJ whole genome shotgun (WGS) entry which is preliminary data.</text>
</comment>
<sequence length="311" mass="34041">MTSQMADRLLTIAVQPMGPGVVPNGLYIPPSCFLPLIQAYARTSHNQQAAQQDVELLIKRLRTLTVPLSQLPLGTLPFPEPRPSIEYLQQLTHFSGGFFALVQAGSINDGYAKVVSCGTAEITIIAANRDRALTVEPVELRAPAVPGFLKALSWALPHLASKKDKRDLYNQFIVAASILLVVACDDLESREKIAHDPGRTKLITELRDSKEVYLGMIPNKEWERLVNGLALGEFNAEETRSDEESDKRSDETSNEAPAVEPKDESDDELIKEPTKESEEDTLSNSNKVTRGNIGSNEAEDSGANTFNASIA</sequence>
<dbReference type="EMBL" id="CAJMXA010000595">
    <property type="protein sequence ID" value="CAE6436760.1"/>
    <property type="molecule type" value="Genomic_DNA"/>
</dbReference>
<dbReference type="Proteomes" id="UP000663853">
    <property type="component" value="Unassembled WGS sequence"/>
</dbReference>
<accession>A0A8H2XY13</accession>
<proteinExistence type="predicted"/>
<feature type="compositionally biased region" description="Polar residues" evidence="1">
    <location>
        <begin position="302"/>
        <end position="311"/>
    </location>
</feature>
<evidence type="ECO:0000313" key="3">
    <source>
        <dbReference type="Proteomes" id="UP000663853"/>
    </source>
</evidence>
<evidence type="ECO:0000313" key="2">
    <source>
        <dbReference type="EMBL" id="CAE6436760.1"/>
    </source>
</evidence>
<evidence type="ECO:0000256" key="1">
    <source>
        <dbReference type="SAM" id="MobiDB-lite"/>
    </source>
</evidence>
<gene>
    <name evidence="2" type="ORF">RDB_LOCUS31075</name>
</gene>
<name>A0A8H2XY13_9AGAM</name>